<dbReference type="Proteomes" id="UP000466442">
    <property type="component" value="Unassembled WGS sequence"/>
</dbReference>
<comment type="pathway">
    <text evidence="1">Phospholipid metabolism; CDP-diacylglycerol biosynthesis; CDP-diacylglycerol from sn-glycerol 3-phosphate: step 2/3.</text>
</comment>
<gene>
    <name evidence="7" type="ORF">GE061_012147</name>
</gene>
<dbReference type="GO" id="GO:0005783">
    <property type="term" value="C:endoplasmic reticulum"/>
    <property type="evidence" value="ECO:0007669"/>
    <property type="project" value="TreeGrafter"/>
</dbReference>
<evidence type="ECO:0000256" key="4">
    <source>
        <dbReference type="ARBA" id="ARBA00023315"/>
    </source>
</evidence>
<dbReference type="Pfam" id="PF01553">
    <property type="entry name" value="Acyltransferase"/>
    <property type="match status" value="1"/>
</dbReference>
<evidence type="ECO:0000259" key="6">
    <source>
        <dbReference type="SMART" id="SM00563"/>
    </source>
</evidence>
<dbReference type="SUPFAM" id="SSF69593">
    <property type="entry name" value="Glycerol-3-phosphate (1)-acyltransferase"/>
    <property type="match status" value="1"/>
</dbReference>
<dbReference type="GO" id="GO:0006654">
    <property type="term" value="P:phosphatidic acid biosynthetic process"/>
    <property type="evidence" value="ECO:0007669"/>
    <property type="project" value="TreeGrafter"/>
</dbReference>
<comment type="caution">
    <text evidence="7">The sequence shown here is derived from an EMBL/GenBank/DDBJ whole genome shotgun (WGS) entry which is preliminary data.</text>
</comment>
<dbReference type="PANTHER" id="PTHR10434">
    <property type="entry name" value="1-ACYL-SN-GLYCEROL-3-PHOSPHATE ACYLTRANSFERASE"/>
    <property type="match status" value="1"/>
</dbReference>
<feature type="domain" description="Phospholipid/glycerol acyltransferase" evidence="6">
    <location>
        <begin position="168"/>
        <end position="291"/>
    </location>
</feature>
<evidence type="ECO:0000256" key="5">
    <source>
        <dbReference type="SAM" id="Phobius"/>
    </source>
</evidence>
<dbReference type="EC" id="2.3.1.51" evidence="2"/>
<keyword evidence="5" id="KW-0472">Membrane</keyword>
<dbReference type="GO" id="GO:0003841">
    <property type="term" value="F:1-acylglycerol-3-phosphate O-acyltransferase activity"/>
    <property type="evidence" value="ECO:0007669"/>
    <property type="project" value="UniProtKB-EC"/>
</dbReference>
<proteinExistence type="predicted"/>
<keyword evidence="5" id="KW-1133">Transmembrane helix</keyword>
<sequence>MVTRTAGNKNSLLGGDSVRFLSIFAKETPKSPTLSVSIRCRDGHTSQEDLKIRRFLKQKNQNGRTMNVLEFVPTIFTIVLYFVGTIFIIIHLPMVIPESLTLRYYALNVAYLVGCTYMLSLYLCLLPVFSIEEAMRICIGLASRWVDRMGLEILNTRNAEILHNTGNAVIAVNHQSFFDPIAFIHLWKQIGNSTLVYGGSELRKHLFLRKAIATQPHTFLDRGCNRTAMETLIMTTEKYFKKNEQNKVLIFPEGERNRKMKDYKFLDFKRGAFRVAKHYNVPVIPMVISPLYFIDSQRHYFTKGKTVISVLEPVHPEEMDVDELSAKVKEIMQEEFIRLKEELVDGKVFMPSKCNSSNIDSIKKEL</sequence>
<keyword evidence="8" id="KW-1185">Reference proteome</keyword>
<feature type="transmembrane region" description="Helical" evidence="5">
    <location>
        <begin position="104"/>
        <end position="126"/>
    </location>
</feature>
<keyword evidence="4" id="KW-0012">Acyltransferase</keyword>
<dbReference type="InterPro" id="IPR002123">
    <property type="entry name" value="Plipid/glycerol_acylTrfase"/>
</dbReference>
<dbReference type="OrthoDB" id="202234at2759"/>
<evidence type="ECO:0000256" key="1">
    <source>
        <dbReference type="ARBA" id="ARBA00004728"/>
    </source>
</evidence>
<dbReference type="EMBL" id="WIXP02000004">
    <property type="protein sequence ID" value="KAF6211634.1"/>
    <property type="molecule type" value="Genomic_DNA"/>
</dbReference>
<dbReference type="AlphaFoldDB" id="A0A8S9XSN6"/>
<dbReference type="PANTHER" id="PTHR10434:SF53">
    <property type="entry name" value="1-ACYL-SN-GLYCEROL-3-PHOSPHATE ACYLTRANSFERASE"/>
    <property type="match status" value="1"/>
</dbReference>
<organism evidence="7 8">
    <name type="scientific">Apolygus lucorum</name>
    <name type="common">Small green plant bug</name>
    <name type="synonym">Lygocoris lucorum</name>
    <dbReference type="NCBI Taxonomy" id="248454"/>
    <lineage>
        <taxon>Eukaryota</taxon>
        <taxon>Metazoa</taxon>
        <taxon>Ecdysozoa</taxon>
        <taxon>Arthropoda</taxon>
        <taxon>Hexapoda</taxon>
        <taxon>Insecta</taxon>
        <taxon>Pterygota</taxon>
        <taxon>Neoptera</taxon>
        <taxon>Paraneoptera</taxon>
        <taxon>Hemiptera</taxon>
        <taxon>Heteroptera</taxon>
        <taxon>Panheteroptera</taxon>
        <taxon>Cimicomorpha</taxon>
        <taxon>Miridae</taxon>
        <taxon>Mirini</taxon>
        <taxon>Apolygus</taxon>
    </lineage>
</organism>
<name>A0A8S9XSN6_APOLU</name>
<evidence type="ECO:0000256" key="3">
    <source>
        <dbReference type="ARBA" id="ARBA00022679"/>
    </source>
</evidence>
<keyword evidence="3" id="KW-0808">Transferase</keyword>
<evidence type="ECO:0000256" key="2">
    <source>
        <dbReference type="ARBA" id="ARBA00013211"/>
    </source>
</evidence>
<evidence type="ECO:0000313" key="8">
    <source>
        <dbReference type="Proteomes" id="UP000466442"/>
    </source>
</evidence>
<dbReference type="SMART" id="SM00563">
    <property type="entry name" value="PlsC"/>
    <property type="match status" value="1"/>
</dbReference>
<accession>A0A8S9XSN6</accession>
<keyword evidence="5" id="KW-0812">Transmembrane</keyword>
<evidence type="ECO:0000313" key="7">
    <source>
        <dbReference type="EMBL" id="KAF6211634.1"/>
    </source>
</evidence>
<protein>
    <recommendedName>
        <fullName evidence="2">1-acylglycerol-3-phosphate O-acyltransferase</fullName>
        <ecNumber evidence="2">2.3.1.51</ecNumber>
    </recommendedName>
</protein>
<feature type="transmembrane region" description="Helical" evidence="5">
    <location>
        <begin position="68"/>
        <end position="92"/>
    </location>
</feature>
<reference evidence="7" key="1">
    <citation type="journal article" date="2021" name="Mol. Ecol. Resour.">
        <title>Apolygus lucorum genome provides insights into omnivorousness and mesophyll feeding.</title>
        <authorList>
            <person name="Liu Y."/>
            <person name="Liu H."/>
            <person name="Wang H."/>
            <person name="Huang T."/>
            <person name="Liu B."/>
            <person name="Yang B."/>
            <person name="Yin L."/>
            <person name="Li B."/>
            <person name="Zhang Y."/>
            <person name="Zhang S."/>
            <person name="Jiang F."/>
            <person name="Zhang X."/>
            <person name="Ren Y."/>
            <person name="Wang B."/>
            <person name="Wang S."/>
            <person name="Lu Y."/>
            <person name="Wu K."/>
            <person name="Fan W."/>
            <person name="Wang G."/>
        </authorList>
    </citation>
    <scope>NUCLEOTIDE SEQUENCE</scope>
    <source>
        <strain evidence="7">12Hb</strain>
    </source>
</reference>
<dbReference type="CDD" id="cd07989">
    <property type="entry name" value="LPLAT_AGPAT-like"/>
    <property type="match status" value="1"/>
</dbReference>